<dbReference type="EMBL" id="AP018365">
    <property type="protein sequence ID" value="BBA99490.1"/>
    <property type="molecule type" value="Genomic_DNA"/>
</dbReference>
<accession>A0A7U3UVG6</accession>
<reference evidence="2 3" key="4">
    <citation type="journal article" date="2020" name="Sci. Rep.">
        <title>beta-carboline chemical signals induce reveromycin production through a LuxR family regulator in Streptomyces sp. SN-593.</title>
        <authorList>
            <person name="Panthee S."/>
            <person name="Kito N."/>
            <person name="Hayashi T."/>
            <person name="Shimizu T."/>
            <person name="Ishikawa J."/>
            <person name="Hamamoto H."/>
            <person name="Osada H."/>
            <person name="Takahashi S."/>
        </authorList>
    </citation>
    <scope>NUCLEOTIDE SEQUENCE [LARGE SCALE GENOMIC DNA]</scope>
    <source>
        <strain evidence="2 3">SN-593</strain>
    </source>
</reference>
<feature type="domain" description="Methyltransferase FkbM" evidence="1">
    <location>
        <begin position="93"/>
        <end position="259"/>
    </location>
</feature>
<dbReference type="Pfam" id="PF05050">
    <property type="entry name" value="Methyltransf_21"/>
    <property type="match status" value="1"/>
</dbReference>
<sequence>MSNPTTEALVTLGRWYVRNAPGTLGKGSLAGRWLNPHLRDTPRRRVTETESGARFAVDTQDLIQRYLYLFGTWEPRMTHWLRNRLGPGDTYIDVGANIGYFSVIASQLVGPSGHVVAIEASRPFLDRVEQNARLNGCTNIRAVHTAVSDKDQTLTFILASSANMGANSIVPWDGPTESVFDIDAHPLPDVLTDDEITRARVVKIDVEGAEGSVVRGMAPMLERLRPDAEVTVEVTPERMEQLGDSVEELLDTMRGAGFHVYRLANEYAASSYPTALDGTSAVPIRWRGPVTDESDLVFSRVDAETLP</sequence>
<dbReference type="PANTHER" id="PTHR34203">
    <property type="entry name" value="METHYLTRANSFERASE, FKBM FAMILY PROTEIN"/>
    <property type="match status" value="1"/>
</dbReference>
<keyword evidence="3" id="KW-1185">Reference proteome</keyword>
<proteinExistence type="predicted"/>
<organism evidence="2 3">
    <name type="scientific">Actinacidiphila reveromycinica</name>
    <dbReference type="NCBI Taxonomy" id="659352"/>
    <lineage>
        <taxon>Bacteria</taxon>
        <taxon>Bacillati</taxon>
        <taxon>Actinomycetota</taxon>
        <taxon>Actinomycetes</taxon>
        <taxon>Kitasatosporales</taxon>
        <taxon>Streptomycetaceae</taxon>
        <taxon>Actinacidiphila</taxon>
    </lineage>
</organism>
<evidence type="ECO:0000313" key="2">
    <source>
        <dbReference type="EMBL" id="BBA99490.1"/>
    </source>
</evidence>
<dbReference type="AlphaFoldDB" id="A0A7U3UVG6"/>
<reference evidence="2 3" key="1">
    <citation type="journal article" date="2010" name="J. Bacteriol.">
        <title>Biochemical characterization of a novel indole prenyltransferase from Streptomyces sp. SN-593.</title>
        <authorList>
            <person name="Takahashi S."/>
            <person name="Takagi H."/>
            <person name="Toyoda A."/>
            <person name="Uramoto M."/>
            <person name="Nogawa T."/>
            <person name="Ueki M."/>
            <person name="Sakaki Y."/>
            <person name="Osada H."/>
        </authorList>
    </citation>
    <scope>NUCLEOTIDE SEQUENCE [LARGE SCALE GENOMIC DNA]</scope>
    <source>
        <strain evidence="2 3">SN-593</strain>
    </source>
</reference>
<evidence type="ECO:0000259" key="1">
    <source>
        <dbReference type="Pfam" id="PF05050"/>
    </source>
</evidence>
<dbReference type="Proteomes" id="UP000595703">
    <property type="component" value="Chromosome"/>
</dbReference>
<reference evidence="2 3" key="2">
    <citation type="journal article" date="2011" name="J. Antibiot.">
        <title>Furaquinocins I and J: novel polyketide isoprenoid hybrid compounds from Streptomyces reveromyceticus SN-593.</title>
        <authorList>
            <person name="Panthee S."/>
            <person name="Takahashi S."/>
            <person name="Takagi H."/>
            <person name="Nogawa T."/>
            <person name="Oowada E."/>
            <person name="Uramoto M."/>
            <person name="Osada H."/>
        </authorList>
    </citation>
    <scope>NUCLEOTIDE SEQUENCE [LARGE SCALE GENOMIC DNA]</scope>
    <source>
        <strain evidence="2 3">SN-593</strain>
    </source>
</reference>
<dbReference type="PANTHER" id="PTHR34203:SF15">
    <property type="entry name" value="SLL1173 PROTEIN"/>
    <property type="match status" value="1"/>
</dbReference>
<dbReference type="InterPro" id="IPR029063">
    <property type="entry name" value="SAM-dependent_MTases_sf"/>
</dbReference>
<evidence type="ECO:0000313" key="3">
    <source>
        <dbReference type="Proteomes" id="UP000595703"/>
    </source>
</evidence>
<dbReference type="InterPro" id="IPR052514">
    <property type="entry name" value="SAM-dependent_MTase"/>
</dbReference>
<dbReference type="SUPFAM" id="SSF53335">
    <property type="entry name" value="S-adenosyl-L-methionine-dependent methyltransferases"/>
    <property type="match status" value="1"/>
</dbReference>
<protein>
    <recommendedName>
        <fullName evidence="1">Methyltransferase FkbM domain-containing protein</fullName>
    </recommendedName>
</protein>
<gene>
    <name evidence="2" type="ORF">RVR_6132</name>
</gene>
<reference evidence="2 3" key="3">
    <citation type="journal article" date="2011" name="Nat. Chem. Biol.">
        <title>Reveromycin A biosynthesis uses RevG and RevJ for stereospecific spiroacetal formation.</title>
        <authorList>
            <person name="Takahashi S."/>
            <person name="Toyoda A."/>
            <person name="Sekiyama Y."/>
            <person name="Takagi H."/>
            <person name="Nogawa T."/>
            <person name="Uramoto M."/>
            <person name="Suzuki R."/>
            <person name="Koshino H."/>
            <person name="Kumano T."/>
            <person name="Panthee S."/>
            <person name="Dairi T."/>
            <person name="Ishikawa J."/>
            <person name="Ikeda H."/>
            <person name="Sakaki Y."/>
            <person name="Osada H."/>
        </authorList>
    </citation>
    <scope>NUCLEOTIDE SEQUENCE [LARGE SCALE GENOMIC DNA]</scope>
    <source>
        <strain evidence="2 3">SN-593</strain>
    </source>
</reference>
<dbReference type="InterPro" id="IPR006342">
    <property type="entry name" value="FkbM_mtfrase"/>
</dbReference>
<dbReference type="KEGG" id="arev:RVR_6132"/>
<name>A0A7U3UVG6_9ACTN</name>
<dbReference type="RefSeq" id="WP_202235470.1">
    <property type="nucleotide sequence ID" value="NZ_AP018365.1"/>
</dbReference>
<dbReference type="Gene3D" id="3.40.50.150">
    <property type="entry name" value="Vaccinia Virus protein VP39"/>
    <property type="match status" value="1"/>
</dbReference>
<dbReference type="NCBIfam" id="TIGR01444">
    <property type="entry name" value="fkbM_fam"/>
    <property type="match status" value="1"/>
</dbReference>